<dbReference type="PANTHER" id="PTHR10807">
    <property type="entry name" value="MYOTUBULARIN-RELATED"/>
    <property type="match status" value="1"/>
</dbReference>
<dbReference type="PROSITE" id="PS51339">
    <property type="entry name" value="PPASE_MYOTUBULARIN"/>
    <property type="match status" value="1"/>
</dbReference>
<dbReference type="InterPro" id="IPR016130">
    <property type="entry name" value="Tyr_Pase_AS"/>
</dbReference>
<dbReference type="GO" id="GO:0005737">
    <property type="term" value="C:cytoplasm"/>
    <property type="evidence" value="ECO:0007669"/>
    <property type="project" value="TreeGrafter"/>
</dbReference>
<dbReference type="Pfam" id="PF06602">
    <property type="entry name" value="Myotub-related"/>
    <property type="match status" value="1"/>
</dbReference>
<feature type="binding site" evidence="2">
    <location>
        <begin position="482"/>
        <end position="483"/>
    </location>
    <ligand>
        <name>substrate</name>
    </ligand>
</feature>
<evidence type="ECO:0000256" key="4">
    <source>
        <dbReference type="SAM" id="MobiDB-lite"/>
    </source>
</evidence>
<feature type="binding site" evidence="2">
    <location>
        <begin position="547"/>
        <end position="553"/>
    </location>
    <ligand>
        <name>substrate</name>
    </ligand>
</feature>
<dbReference type="CDD" id="cd14507">
    <property type="entry name" value="PTP-MTM-like"/>
    <property type="match status" value="1"/>
</dbReference>
<sequence length="778" mass="90179">MEENEGTGTGVAPQKVQIGKLVKISGEDQEPLSPDDEDDDSDIPQEGEEGFDTNFKDVAKRVTVSKKQVHDEDQTSEEEKAEVLRIDSKKQIEDRFEIVDSETHEEVKDQKRIPLKRQSTLIQKDENGEKVLVIEEDISLIFPQGNKSILVKMKISSFHLTITHVSSANQTPGNDSFSGGEESDNLEDRLPFYEDDESLQNLIQNQCAMKYLEIPLGLIYSVTRLDISPFEDVLIITTKDNRKVALKLGKEQDQEDLESYIKNKAFSFKVDSDTSFMSYKYEPRQYLSGKNGSSSLKSKGKILDIHIDDHLKLPATIVDDILKDTPLDVNGWDVYDFEEEFIRQGVNVKEELFQAIETWRDNEENTYPRKAFIPSDISHGDAFSAFEFRSRKRFPALSYYFYEKGTSLWRCAQPCVGFFNSRNNDDEKLFKAIKETCPNNKGLLIVDARSYVAASGNRITGGGTENCDNYENSEIHFAGIENIHGVRDAYNQCFPSWQDQWYTTKYDDLMNKLNNTKWLSTITALLKASKLISNTMFNESRNVVVHCSDGWDRTAQLCCLSQSILDPYYRTFKGLQVMIEKEWVSFGFQFDKRCGNFGDEYKYGNDVSPVFVQFLDCLYQLLDQFPAAFQYNKHLLKFLAIEVYTCKFSNFIFNNDWQRKKFGEEQKCDLKGTVSIWTYVNDNCQRFLNPIYKKKDDILKIKYHPSYLKFWDEYFLSWYEHTDKNSQTSNTDAYNDIVEGYIEKFEIKRETMNLAKEANKEKKKYDELIKKISKASKK</sequence>
<dbReference type="GO" id="GO:0016020">
    <property type="term" value="C:membrane"/>
    <property type="evidence" value="ECO:0007669"/>
    <property type="project" value="TreeGrafter"/>
</dbReference>
<dbReference type="GO" id="GO:0004438">
    <property type="term" value="F:phosphatidylinositol-3-phosphate phosphatase activity"/>
    <property type="evidence" value="ECO:0007669"/>
    <property type="project" value="TreeGrafter"/>
</dbReference>
<dbReference type="SUPFAM" id="SSF52799">
    <property type="entry name" value="(Phosphotyrosine protein) phosphatases II"/>
    <property type="match status" value="1"/>
</dbReference>
<dbReference type="InterPro" id="IPR030564">
    <property type="entry name" value="Myotubularin"/>
</dbReference>
<accession>A0AAD2DBJ6</accession>
<feature type="compositionally biased region" description="Basic and acidic residues" evidence="4">
    <location>
        <begin position="68"/>
        <end position="82"/>
    </location>
</feature>
<dbReference type="InterPro" id="IPR029021">
    <property type="entry name" value="Prot-tyrosine_phosphatase-like"/>
</dbReference>
<evidence type="ECO:0000313" key="7">
    <source>
        <dbReference type="Proteomes" id="UP001295684"/>
    </source>
</evidence>
<evidence type="ECO:0000256" key="2">
    <source>
        <dbReference type="PIRSR" id="PIRSR630564-2"/>
    </source>
</evidence>
<dbReference type="PROSITE" id="PS00383">
    <property type="entry name" value="TYR_PHOSPHATASE_1"/>
    <property type="match status" value="1"/>
</dbReference>
<dbReference type="EMBL" id="CAMPGE010028991">
    <property type="protein sequence ID" value="CAI2386481.1"/>
    <property type="molecule type" value="Genomic_DNA"/>
</dbReference>
<feature type="domain" description="Myotubularin phosphatase" evidence="5">
    <location>
        <begin position="331"/>
        <end position="715"/>
    </location>
</feature>
<feature type="coiled-coil region" evidence="3">
    <location>
        <begin position="748"/>
        <end position="778"/>
    </location>
</feature>
<evidence type="ECO:0000256" key="1">
    <source>
        <dbReference type="PIRSR" id="PIRSR630564-1"/>
    </source>
</evidence>
<name>A0AAD2DBJ6_EUPCR</name>
<dbReference type="Proteomes" id="UP001295684">
    <property type="component" value="Unassembled WGS sequence"/>
</dbReference>
<keyword evidence="7" id="KW-1185">Reference proteome</keyword>
<proteinExistence type="predicted"/>
<feature type="region of interest" description="Disordered" evidence="4">
    <location>
        <begin position="63"/>
        <end position="82"/>
    </location>
</feature>
<evidence type="ECO:0000256" key="3">
    <source>
        <dbReference type="SAM" id="Coils"/>
    </source>
</evidence>
<dbReference type="InterPro" id="IPR010569">
    <property type="entry name" value="Myotubularin-like_Pase_dom"/>
</dbReference>
<protein>
    <recommendedName>
        <fullName evidence="5">Myotubularin phosphatase domain-containing protein</fullName>
    </recommendedName>
</protein>
<feature type="active site" description="Phosphocysteine intermediate" evidence="1">
    <location>
        <position position="547"/>
    </location>
</feature>
<comment type="caution">
    <text evidence="6">The sequence shown here is derived from an EMBL/GenBank/DDBJ whole genome shotgun (WGS) entry which is preliminary data.</text>
</comment>
<keyword evidence="3" id="KW-0175">Coiled coil</keyword>
<reference evidence="6" key="1">
    <citation type="submission" date="2023-07" db="EMBL/GenBank/DDBJ databases">
        <authorList>
            <consortium name="AG Swart"/>
            <person name="Singh M."/>
            <person name="Singh A."/>
            <person name="Seah K."/>
            <person name="Emmerich C."/>
        </authorList>
    </citation>
    <scope>NUCLEOTIDE SEQUENCE</scope>
    <source>
        <strain evidence="6">DP1</strain>
    </source>
</reference>
<dbReference type="PANTHER" id="PTHR10807:SF128">
    <property type="entry name" value="PHOSPHATIDYLINOSITOL-3,5-BISPHOSPHATE 3-PHOSPHATASE"/>
    <property type="match status" value="1"/>
</dbReference>
<gene>
    <name evidence="6" type="ORF">ECRASSUSDP1_LOCUS28102</name>
</gene>
<evidence type="ECO:0000259" key="5">
    <source>
        <dbReference type="PROSITE" id="PS51339"/>
    </source>
</evidence>
<dbReference type="GO" id="GO:0046856">
    <property type="term" value="P:phosphatidylinositol dephosphorylation"/>
    <property type="evidence" value="ECO:0007669"/>
    <property type="project" value="TreeGrafter"/>
</dbReference>
<organism evidence="6 7">
    <name type="scientific">Euplotes crassus</name>
    <dbReference type="NCBI Taxonomy" id="5936"/>
    <lineage>
        <taxon>Eukaryota</taxon>
        <taxon>Sar</taxon>
        <taxon>Alveolata</taxon>
        <taxon>Ciliophora</taxon>
        <taxon>Intramacronucleata</taxon>
        <taxon>Spirotrichea</taxon>
        <taxon>Hypotrichia</taxon>
        <taxon>Euplotida</taxon>
        <taxon>Euplotidae</taxon>
        <taxon>Moneuplotes</taxon>
    </lineage>
</organism>
<feature type="region of interest" description="Disordered" evidence="4">
    <location>
        <begin position="1"/>
        <end position="57"/>
    </location>
</feature>
<evidence type="ECO:0000313" key="6">
    <source>
        <dbReference type="EMBL" id="CAI2386481.1"/>
    </source>
</evidence>
<dbReference type="AlphaFoldDB" id="A0AAD2DBJ6"/>
<feature type="compositionally biased region" description="Acidic residues" evidence="4">
    <location>
        <begin position="27"/>
        <end position="51"/>
    </location>
</feature>